<dbReference type="Proteomes" id="UP000306509">
    <property type="component" value="Unassembled WGS sequence"/>
</dbReference>
<organism evidence="1 2">
    <name type="scientific">Robinsoniella peoriensis</name>
    <dbReference type="NCBI Taxonomy" id="180332"/>
    <lineage>
        <taxon>Bacteria</taxon>
        <taxon>Bacillati</taxon>
        <taxon>Bacillota</taxon>
        <taxon>Clostridia</taxon>
        <taxon>Lachnospirales</taxon>
        <taxon>Lachnospiraceae</taxon>
        <taxon>Robinsoniella</taxon>
    </lineage>
</organism>
<evidence type="ECO:0000313" key="2">
    <source>
        <dbReference type="Proteomes" id="UP000306509"/>
    </source>
</evidence>
<accession>A0A4U8PZJ2</accession>
<protein>
    <submittedName>
        <fullName evidence="1">Uncharacterized protein</fullName>
    </submittedName>
</protein>
<keyword evidence="2" id="KW-1185">Reference proteome</keyword>
<dbReference type="RefSeq" id="WP_330572686.1">
    <property type="nucleotide sequence ID" value="NZ_QGQD01000109.1"/>
</dbReference>
<dbReference type="EMBL" id="QGQD01000109">
    <property type="protein sequence ID" value="TLC97804.1"/>
    <property type="molecule type" value="Genomic_DNA"/>
</dbReference>
<sequence>MEKTRFETGMENLKRIDGIGGEAVIQSLSSISPDLGRYIVGITPEKNNRNLFTMYSLYRICQSIKCHSGCQKGIY</sequence>
<name>A0A4U8PZJ2_9FIRM</name>
<evidence type="ECO:0000313" key="1">
    <source>
        <dbReference type="EMBL" id="TLC97804.1"/>
    </source>
</evidence>
<reference evidence="1 2" key="1">
    <citation type="journal article" date="2019" name="Anaerobe">
        <title>Detection of Robinsoniella peoriensis in multiple bone samples of a trauma patient.</title>
        <authorList>
            <person name="Schrottner P."/>
            <person name="Hartwich K."/>
            <person name="Bunk B."/>
            <person name="Schober I."/>
            <person name="Helbig S."/>
            <person name="Rudolph W.W."/>
            <person name="Gunzer F."/>
        </authorList>
    </citation>
    <scope>NUCLEOTIDE SEQUENCE [LARGE SCALE GENOMIC DNA]</scope>
    <source>
        <strain evidence="1 2">DSM 106044</strain>
    </source>
</reference>
<dbReference type="AlphaFoldDB" id="A0A4U8PZJ2"/>
<proteinExistence type="predicted"/>
<comment type="caution">
    <text evidence="1">The sequence shown here is derived from an EMBL/GenBank/DDBJ whole genome shotgun (WGS) entry which is preliminary data.</text>
</comment>
<gene>
    <name evidence="1" type="ORF">DSM106044_05390</name>
</gene>